<comment type="caution">
    <text evidence="1">The sequence shown here is derived from an EMBL/GenBank/DDBJ whole genome shotgun (WGS) entry which is preliminary data.</text>
</comment>
<dbReference type="PANTHER" id="PTHR31818:SF1">
    <property type="entry name" value="O-FUCOSYLTRANSFERASE 16"/>
    <property type="match status" value="1"/>
</dbReference>
<dbReference type="Proteomes" id="UP001180020">
    <property type="component" value="Unassembled WGS sequence"/>
</dbReference>
<sequence>MLPLLSETGYSYFSQVFDADWFISFPFKDVKIVKELQKMSGKVVGPYTMHVPRKCSPRCYSKSCVTEKFL</sequence>
<organism evidence="1 2">
    <name type="scientific">Acorus calamus</name>
    <name type="common">Sweet flag</name>
    <dbReference type="NCBI Taxonomy" id="4465"/>
    <lineage>
        <taxon>Eukaryota</taxon>
        <taxon>Viridiplantae</taxon>
        <taxon>Streptophyta</taxon>
        <taxon>Embryophyta</taxon>
        <taxon>Tracheophyta</taxon>
        <taxon>Spermatophyta</taxon>
        <taxon>Magnoliopsida</taxon>
        <taxon>Liliopsida</taxon>
        <taxon>Acoraceae</taxon>
        <taxon>Acorus</taxon>
    </lineage>
</organism>
<dbReference type="EMBL" id="JAUJYO010000021">
    <property type="protein sequence ID" value="KAK1284583.1"/>
    <property type="molecule type" value="Genomic_DNA"/>
</dbReference>
<gene>
    <name evidence="1" type="ORF">QJS10_CPB21g00889</name>
</gene>
<proteinExistence type="predicted"/>
<evidence type="ECO:0000313" key="2">
    <source>
        <dbReference type="Proteomes" id="UP001180020"/>
    </source>
</evidence>
<dbReference type="AlphaFoldDB" id="A0AAV9C8F6"/>
<dbReference type="PANTHER" id="PTHR31818">
    <property type="entry name" value="O-FUCOSYLTRANSFERASE 16"/>
    <property type="match status" value="1"/>
</dbReference>
<evidence type="ECO:0000313" key="1">
    <source>
        <dbReference type="EMBL" id="KAK1284583.1"/>
    </source>
</evidence>
<protein>
    <submittedName>
        <fullName evidence="1">Uncharacterized protein</fullName>
    </submittedName>
</protein>
<name>A0AAV9C8F6_ACOCL</name>
<reference evidence="1" key="1">
    <citation type="journal article" date="2023" name="Nat. Commun.">
        <title>Diploid and tetraploid genomes of Acorus and the evolution of monocots.</title>
        <authorList>
            <person name="Ma L."/>
            <person name="Liu K.W."/>
            <person name="Li Z."/>
            <person name="Hsiao Y.Y."/>
            <person name="Qi Y."/>
            <person name="Fu T."/>
            <person name="Tang G.D."/>
            <person name="Zhang D."/>
            <person name="Sun W.H."/>
            <person name="Liu D.K."/>
            <person name="Li Y."/>
            <person name="Chen G.Z."/>
            <person name="Liu X.D."/>
            <person name="Liao X.Y."/>
            <person name="Jiang Y.T."/>
            <person name="Yu X."/>
            <person name="Hao Y."/>
            <person name="Huang J."/>
            <person name="Zhao X.W."/>
            <person name="Ke S."/>
            <person name="Chen Y.Y."/>
            <person name="Wu W.L."/>
            <person name="Hsu J.L."/>
            <person name="Lin Y.F."/>
            <person name="Huang M.D."/>
            <person name="Li C.Y."/>
            <person name="Huang L."/>
            <person name="Wang Z.W."/>
            <person name="Zhao X."/>
            <person name="Zhong W.Y."/>
            <person name="Peng D.H."/>
            <person name="Ahmad S."/>
            <person name="Lan S."/>
            <person name="Zhang J.S."/>
            <person name="Tsai W.C."/>
            <person name="Van de Peer Y."/>
            <person name="Liu Z.J."/>
        </authorList>
    </citation>
    <scope>NUCLEOTIDE SEQUENCE</scope>
    <source>
        <strain evidence="1">CP</strain>
    </source>
</reference>
<accession>A0AAV9C8F6</accession>
<keyword evidence="2" id="KW-1185">Reference proteome</keyword>
<reference evidence="1" key="2">
    <citation type="submission" date="2023-06" db="EMBL/GenBank/DDBJ databases">
        <authorList>
            <person name="Ma L."/>
            <person name="Liu K.-W."/>
            <person name="Li Z."/>
            <person name="Hsiao Y.-Y."/>
            <person name="Qi Y."/>
            <person name="Fu T."/>
            <person name="Tang G."/>
            <person name="Zhang D."/>
            <person name="Sun W.-H."/>
            <person name="Liu D.-K."/>
            <person name="Li Y."/>
            <person name="Chen G.-Z."/>
            <person name="Liu X.-D."/>
            <person name="Liao X.-Y."/>
            <person name="Jiang Y.-T."/>
            <person name="Yu X."/>
            <person name="Hao Y."/>
            <person name="Huang J."/>
            <person name="Zhao X.-W."/>
            <person name="Ke S."/>
            <person name="Chen Y.-Y."/>
            <person name="Wu W.-L."/>
            <person name="Hsu J.-L."/>
            <person name="Lin Y.-F."/>
            <person name="Huang M.-D."/>
            <person name="Li C.-Y."/>
            <person name="Huang L."/>
            <person name="Wang Z.-W."/>
            <person name="Zhao X."/>
            <person name="Zhong W.-Y."/>
            <person name="Peng D.-H."/>
            <person name="Ahmad S."/>
            <person name="Lan S."/>
            <person name="Zhang J.-S."/>
            <person name="Tsai W.-C."/>
            <person name="Van De Peer Y."/>
            <person name="Liu Z.-J."/>
        </authorList>
    </citation>
    <scope>NUCLEOTIDE SEQUENCE</scope>
    <source>
        <strain evidence="1">CP</strain>
        <tissue evidence="1">Leaves</tissue>
    </source>
</reference>